<comment type="similarity">
    <text evidence="2">Belongs to the COMM domain-containing protein 5 family.</text>
</comment>
<dbReference type="PROSITE" id="PS51269">
    <property type="entry name" value="COMM"/>
    <property type="match status" value="1"/>
</dbReference>
<dbReference type="PANTHER" id="PTHR15666">
    <property type="entry name" value="COMM DOMAIN CONTAINING PROTEIN 5"/>
    <property type="match status" value="1"/>
</dbReference>
<evidence type="ECO:0000313" key="5">
    <source>
        <dbReference type="Proteomes" id="UP001165060"/>
    </source>
</evidence>
<dbReference type="Pfam" id="PF07258">
    <property type="entry name" value="COMM_domain"/>
    <property type="match status" value="1"/>
</dbReference>
<dbReference type="Proteomes" id="UP001165060">
    <property type="component" value="Unassembled WGS sequence"/>
</dbReference>
<proteinExistence type="inferred from homology"/>
<name>A0ABQ6MYS5_9STRA</name>
<keyword evidence="5" id="KW-1185">Reference proteome</keyword>
<evidence type="ECO:0000313" key="4">
    <source>
        <dbReference type="EMBL" id="GMI35710.1"/>
    </source>
</evidence>
<dbReference type="EMBL" id="BRYB01000701">
    <property type="protein sequence ID" value="GMI35710.1"/>
    <property type="molecule type" value="Genomic_DNA"/>
</dbReference>
<dbReference type="Pfam" id="PF21672">
    <property type="entry name" value="COMM_HN"/>
    <property type="match status" value="1"/>
</dbReference>
<dbReference type="PANTHER" id="PTHR15666:SF1">
    <property type="entry name" value="COMM DOMAIN-CONTAINING PROTEIN 5"/>
    <property type="match status" value="1"/>
</dbReference>
<evidence type="ECO:0000259" key="3">
    <source>
        <dbReference type="PROSITE" id="PS51269"/>
    </source>
</evidence>
<dbReference type="InterPro" id="IPR037357">
    <property type="entry name" value="COMMD5"/>
</dbReference>
<evidence type="ECO:0000256" key="1">
    <source>
        <dbReference type="ARBA" id="ARBA00016556"/>
    </source>
</evidence>
<gene>
    <name evidence="4" type="ORF">TeGR_g12353</name>
</gene>
<protein>
    <recommendedName>
        <fullName evidence="1">COMM domain-containing protein 5</fullName>
    </recommendedName>
</protein>
<feature type="domain" description="COMM" evidence="3">
    <location>
        <begin position="163"/>
        <end position="227"/>
    </location>
</feature>
<comment type="caution">
    <text evidence="4">The sequence shown here is derived from an EMBL/GenBank/DDBJ whole genome shotgun (WGS) entry which is preliminary data.</text>
</comment>
<evidence type="ECO:0000256" key="2">
    <source>
        <dbReference type="ARBA" id="ARBA00093452"/>
    </source>
</evidence>
<accession>A0ABQ6MYS5</accession>
<reference evidence="4 5" key="1">
    <citation type="journal article" date="2023" name="Commun. Biol.">
        <title>Genome analysis of Parmales, the sister group of diatoms, reveals the evolutionary specialization of diatoms from phago-mixotrophs to photoautotrophs.</title>
        <authorList>
            <person name="Ban H."/>
            <person name="Sato S."/>
            <person name="Yoshikawa S."/>
            <person name="Yamada K."/>
            <person name="Nakamura Y."/>
            <person name="Ichinomiya M."/>
            <person name="Sato N."/>
            <person name="Blanc-Mathieu R."/>
            <person name="Endo H."/>
            <person name="Kuwata A."/>
            <person name="Ogata H."/>
        </authorList>
    </citation>
    <scope>NUCLEOTIDE SEQUENCE [LARGE SCALE GENOMIC DNA]</scope>
</reference>
<dbReference type="InterPro" id="IPR017920">
    <property type="entry name" value="COMM"/>
</dbReference>
<organism evidence="4 5">
    <name type="scientific">Tetraparma gracilis</name>
    <dbReference type="NCBI Taxonomy" id="2962635"/>
    <lineage>
        <taxon>Eukaryota</taxon>
        <taxon>Sar</taxon>
        <taxon>Stramenopiles</taxon>
        <taxon>Ochrophyta</taxon>
        <taxon>Bolidophyceae</taxon>
        <taxon>Parmales</taxon>
        <taxon>Triparmaceae</taxon>
        <taxon>Tetraparma</taxon>
    </lineage>
</organism>
<sequence>MASRWKKAGAAVKIQNAAIKVLASVPHGIDGDTYFSPSIPPAVRDCVPLLSSDSVTPEIFKGVLELTTNSLVRPKSSPILIPQIESLSASSGLSFSDASALLTGLVLIISTAVRNKTKVSVVQRNLKAMNVPEEQVKAVVDSLRALRSALETAAVEHRVSAPKLSSFKWRVDVVISTDALSKVFRPTILAETTTSDGKTRTFEVPIEQFHELRYNVAKVLRNMEEVERHPIMRLAFQADREAFDKDGGKE</sequence>